<sequence>MFIQAAQSLYKINTSTFREIKMSLSSENVTVTRKHLWI</sequence>
<name>A0A6J4IUF0_9CYAN</name>
<accession>A0A6J4IUF0</accession>
<dbReference type="AlphaFoldDB" id="A0A6J4IUF0"/>
<protein>
    <submittedName>
        <fullName evidence="1">Uncharacterized protein</fullName>
    </submittedName>
</protein>
<gene>
    <name evidence="1" type="ORF">AVDCRST_MAG92-2415</name>
</gene>
<reference evidence="1" key="1">
    <citation type="submission" date="2020-02" db="EMBL/GenBank/DDBJ databases">
        <authorList>
            <person name="Meier V. D."/>
        </authorList>
    </citation>
    <scope>NUCLEOTIDE SEQUENCE</scope>
    <source>
        <strain evidence="1">AVDCRST_MAG92</strain>
    </source>
</reference>
<organism evidence="1">
    <name type="scientific">uncultured Coleofasciculus sp</name>
    <dbReference type="NCBI Taxonomy" id="1267456"/>
    <lineage>
        <taxon>Bacteria</taxon>
        <taxon>Bacillati</taxon>
        <taxon>Cyanobacteriota</taxon>
        <taxon>Cyanophyceae</taxon>
        <taxon>Coleofasciculales</taxon>
        <taxon>Coleofasciculaceae</taxon>
        <taxon>Coleofasciculus</taxon>
        <taxon>environmental samples</taxon>
    </lineage>
</organism>
<evidence type="ECO:0000313" key="1">
    <source>
        <dbReference type="EMBL" id="CAA9259846.1"/>
    </source>
</evidence>
<dbReference type="EMBL" id="CADCTM010000369">
    <property type="protein sequence ID" value="CAA9259846.1"/>
    <property type="molecule type" value="Genomic_DNA"/>
</dbReference>
<proteinExistence type="predicted"/>